<protein>
    <submittedName>
        <fullName evidence="1">Uncharacterized protein</fullName>
    </submittedName>
</protein>
<organism evidence="1 2">
    <name type="scientific">Trichodelitschia bisporula</name>
    <dbReference type="NCBI Taxonomy" id="703511"/>
    <lineage>
        <taxon>Eukaryota</taxon>
        <taxon>Fungi</taxon>
        <taxon>Dikarya</taxon>
        <taxon>Ascomycota</taxon>
        <taxon>Pezizomycotina</taxon>
        <taxon>Dothideomycetes</taxon>
        <taxon>Dothideomycetes incertae sedis</taxon>
        <taxon>Phaeotrichales</taxon>
        <taxon>Phaeotrichaceae</taxon>
        <taxon>Trichodelitschia</taxon>
    </lineage>
</organism>
<sequence length="176" mass="19187">MTLIRPSPALRCNAQNGSNLLAPKINDALSRQTNVRFPALFSMFIINVFLDSTLQTSSNSESVLVNEHPRDPSFIIPGVGGECSSKTSLARDSQSQQTRCPVSVPYSYGSTLCCSAYHYSTFDIGRQIHKCVGGCWGMLLMYLDVALAVCNIDAIPSEAGILAWQPAWVLQLSVVR</sequence>
<dbReference type="AlphaFoldDB" id="A0A6G1HT24"/>
<evidence type="ECO:0000313" key="2">
    <source>
        <dbReference type="Proteomes" id="UP000799640"/>
    </source>
</evidence>
<evidence type="ECO:0000313" key="1">
    <source>
        <dbReference type="EMBL" id="KAF2399016.1"/>
    </source>
</evidence>
<gene>
    <name evidence="1" type="ORF">EJ06DRAFT_67362</name>
</gene>
<reference evidence="1" key="1">
    <citation type="journal article" date="2020" name="Stud. Mycol.">
        <title>101 Dothideomycetes genomes: a test case for predicting lifestyles and emergence of pathogens.</title>
        <authorList>
            <person name="Haridas S."/>
            <person name="Albert R."/>
            <person name="Binder M."/>
            <person name="Bloem J."/>
            <person name="Labutti K."/>
            <person name="Salamov A."/>
            <person name="Andreopoulos B."/>
            <person name="Baker S."/>
            <person name="Barry K."/>
            <person name="Bills G."/>
            <person name="Bluhm B."/>
            <person name="Cannon C."/>
            <person name="Castanera R."/>
            <person name="Culley D."/>
            <person name="Daum C."/>
            <person name="Ezra D."/>
            <person name="Gonzalez J."/>
            <person name="Henrissat B."/>
            <person name="Kuo A."/>
            <person name="Liang C."/>
            <person name="Lipzen A."/>
            <person name="Lutzoni F."/>
            <person name="Magnuson J."/>
            <person name="Mondo S."/>
            <person name="Nolan M."/>
            <person name="Ohm R."/>
            <person name="Pangilinan J."/>
            <person name="Park H.-J."/>
            <person name="Ramirez L."/>
            <person name="Alfaro M."/>
            <person name="Sun H."/>
            <person name="Tritt A."/>
            <person name="Yoshinaga Y."/>
            <person name="Zwiers L.-H."/>
            <person name="Turgeon B."/>
            <person name="Goodwin S."/>
            <person name="Spatafora J."/>
            <person name="Crous P."/>
            <person name="Grigoriev I."/>
        </authorList>
    </citation>
    <scope>NUCLEOTIDE SEQUENCE</scope>
    <source>
        <strain evidence="1">CBS 262.69</strain>
    </source>
</reference>
<proteinExistence type="predicted"/>
<dbReference type="EMBL" id="ML996698">
    <property type="protein sequence ID" value="KAF2399016.1"/>
    <property type="molecule type" value="Genomic_DNA"/>
</dbReference>
<name>A0A6G1HT24_9PEZI</name>
<keyword evidence="2" id="KW-1185">Reference proteome</keyword>
<dbReference type="Proteomes" id="UP000799640">
    <property type="component" value="Unassembled WGS sequence"/>
</dbReference>
<accession>A0A6G1HT24</accession>